<feature type="transmembrane region" description="Helical" evidence="12">
    <location>
        <begin position="178"/>
        <end position="196"/>
    </location>
</feature>
<dbReference type="HAMAP" id="MF_01006">
    <property type="entry name" value="Undec_diphosphatase"/>
    <property type="match status" value="1"/>
</dbReference>
<sequence>MDIINAIILGVVEGATEFLPVSSTGHLIVVSKWLGIKQEDVHIAFQIIIQFAAILAVFATYTSKFTPRHIGLWTKVLIAFLPLAIVGFIFKDEIKALFLSTYVVPVMFIIGGIVFLVVEAFHHDERENTHDLEDISYRQAAWIGLAQVLALVPGTSRAGATIIGAMLTGIDRKTSAEFSFLLALPVLGATGAYELLTNFDAFSGANWLVLGVGSLTSFIVAWLTMKLFISFLEKFTFVAFGIYRILFGLLLLWMI</sequence>
<evidence type="ECO:0000256" key="4">
    <source>
        <dbReference type="ARBA" id="ARBA00021581"/>
    </source>
</evidence>
<dbReference type="PANTHER" id="PTHR30622:SF3">
    <property type="entry name" value="UNDECAPRENYL-DIPHOSPHATASE"/>
    <property type="match status" value="1"/>
</dbReference>
<evidence type="ECO:0000256" key="6">
    <source>
        <dbReference type="ARBA" id="ARBA00022692"/>
    </source>
</evidence>
<evidence type="ECO:0000256" key="8">
    <source>
        <dbReference type="ARBA" id="ARBA00022989"/>
    </source>
</evidence>
<dbReference type="NCBIfam" id="NF001389">
    <property type="entry name" value="PRK00281.1-2"/>
    <property type="match status" value="1"/>
</dbReference>
<keyword evidence="6 12" id="KW-0812">Transmembrane</keyword>
<evidence type="ECO:0000256" key="1">
    <source>
        <dbReference type="ARBA" id="ARBA00004651"/>
    </source>
</evidence>
<name>A0A3B0SWK7_9ZZZZ</name>
<evidence type="ECO:0000256" key="5">
    <source>
        <dbReference type="ARBA" id="ARBA00022475"/>
    </source>
</evidence>
<dbReference type="InterPro" id="IPR003824">
    <property type="entry name" value="UppP"/>
</dbReference>
<reference evidence="13" key="1">
    <citation type="submission" date="2018-06" db="EMBL/GenBank/DDBJ databases">
        <authorList>
            <person name="Zhirakovskaya E."/>
        </authorList>
    </citation>
    <scope>NUCLEOTIDE SEQUENCE</scope>
</reference>
<dbReference type="GO" id="GO:0005886">
    <property type="term" value="C:plasma membrane"/>
    <property type="evidence" value="ECO:0007669"/>
    <property type="project" value="UniProtKB-SubCell"/>
</dbReference>
<keyword evidence="8 12" id="KW-1133">Transmembrane helix</keyword>
<evidence type="ECO:0000256" key="9">
    <source>
        <dbReference type="ARBA" id="ARBA00023136"/>
    </source>
</evidence>
<accession>A0A3B0SWK7</accession>
<feature type="transmembrane region" description="Helical" evidence="12">
    <location>
        <begin position="208"/>
        <end position="229"/>
    </location>
</feature>
<proteinExistence type="inferred from homology"/>
<dbReference type="NCBIfam" id="NF001390">
    <property type="entry name" value="PRK00281.1-4"/>
    <property type="match status" value="1"/>
</dbReference>
<dbReference type="EMBL" id="UOEC01000180">
    <property type="protein sequence ID" value="VAW00844.1"/>
    <property type="molecule type" value="Genomic_DNA"/>
</dbReference>
<keyword evidence="9 12" id="KW-0472">Membrane</keyword>
<evidence type="ECO:0000256" key="10">
    <source>
        <dbReference type="ARBA" id="ARBA00032707"/>
    </source>
</evidence>
<gene>
    <name evidence="13" type="ORF">MNBD_ALPHA08-663</name>
</gene>
<dbReference type="EC" id="3.6.1.27" evidence="3"/>
<evidence type="ECO:0000256" key="12">
    <source>
        <dbReference type="SAM" id="Phobius"/>
    </source>
</evidence>
<protein>
    <recommendedName>
        <fullName evidence="4">Undecaprenyl-diphosphatase</fullName>
        <ecNumber evidence="3">3.6.1.27</ecNumber>
    </recommendedName>
    <alternativeName>
        <fullName evidence="10">Undecaprenyl pyrophosphate phosphatase</fullName>
    </alternativeName>
</protein>
<keyword evidence="5" id="KW-1003">Cell membrane</keyword>
<organism evidence="13">
    <name type="scientific">hydrothermal vent metagenome</name>
    <dbReference type="NCBI Taxonomy" id="652676"/>
    <lineage>
        <taxon>unclassified sequences</taxon>
        <taxon>metagenomes</taxon>
        <taxon>ecological metagenomes</taxon>
    </lineage>
</organism>
<comment type="similarity">
    <text evidence="2">Belongs to the UppP family.</text>
</comment>
<evidence type="ECO:0000256" key="2">
    <source>
        <dbReference type="ARBA" id="ARBA00010621"/>
    </source>
</evidence>
<keyword evidence="7 13" id="KW-0378">Hydrolase</keyword>
<feature type="transmembrane region" description="Helical" evidence="12">
    <location>
        <begin position="142"/>
        <end position="166"/>
    </location>
</feature>
<evidence type="ECO:0000256" key="7">
    <source>
        <dbReference type="ARBA" id="ARBA00022801"/>
    </source>
</evidence>
<evidence type="ECO:0000256" key="3">
    <source>
        <dbReference type="ARBA" id="ARBA00012374"/>
    </source>
</evidence>
<comment type="catalytic activity">
    <reaction evidence="11">
        <text>di-trans,octa-cis-undecaprenyl diphosphate + H2O = di-trans,octa-cis-undecaprenyl phosphate + phosphate + H(+)</text>
        <dbReference type="Rhea" id="RHEA:28094"/>
        <dbReference type="ChEBI" id="CHEBI:15377"/>
        <dbReference type="ChEBI" id="CHEBI:15378"/>
        <dbReference type="ChEBI" id="CHEBI:43474"/>
        <dbReference type="ChEBI" id="CHEBI:58405"/>
        <dbReference type="ChEBI" id="CHEBI:60392"/>
        <dbReference type="EC" id="3.6.1.27"/>
    </reaction>
</comment>
<comment type="subcellular location">
    <subcellularLocation>
        <location evidence="1">Cell membrane</location>
        <topology evidence="1">Multi-pass membrane protein</topology>
    </subcellularLocation>
</comment>
<dbReference type="Pfam" id="PF02673">
    <property type="entry name" value="BacA"/>
    <property type="match status" value="1"/>
</dbReference>
<evidence type="ECO:0000313" key="13">
    <source>
        <dbReference type="EMBL" id="VAW00844.1"/>
    </source>
</evidence>
<feature type="transmembrane region" description="Helical" evidence="12">
    <location>
        <begin position="235"/>
        <end position="254"/>
    </location>
</feature>
<feature type="transmembrane region" description="Helical" evidence="12">
    <location>
        <begin position="72"/>
        <end position="90"/>
    </location>
</feature>
<dbReference type="GO" id="GO:0050380">
    <property type="term" value="F:undecaprenyl-diphosphatase activity"/>
    <property type="evidence" value="ECO:0007669"/>
    <property type="project" value="UniProtKB-EC"/>
</dbReference>
<dbReference type="PANTHER" id="PTHR30622">
    <property type="entry name" value="UNDECAPRENYL-DIPHOSPHATASE"/>
    <property type="match status" value="1"/>
</dbReference>
<feature type="transmembrane region" description="Helical" evidence="12">
    <location>
        <begin position="102"/>
        <end position="121"/>
    </location>
</feature>
<feature type="transmembrane region" description="Helical" evidence="12">
    <location>
        <begin position="41"/>
        <end position="60"/>
    </location>
</feature>
<dbReference type="AlphaFoldDB" id="A0A3B0SWK7"/>
<evidence type="ECO:0000256" key="11">
    <source>
        <dbReference type="ARBA" id="ARBA00047594"/>
    </source>
</evidence>